<name>A0A9P4GPD6_9PLEO</name>
<evidence type="ECO:0000256" key="1">
    <source>
        <dbReference type="SAM" id="Coils"/>
    </source>
</evidence>
<keyword evidence="1" id="KW-0175">Coiled coil</keyword>
<sequence length="605" mass="66143">MDDYERVAKLQEEADELRQTVQEQGKELSKLQGVHADTVANLQSCEKQVADKDLEIASLQGSNNKLKKDVEHEKEATTNLESILKDSHHKLDHASDARQAAIKAKDEAEAREHDTQLQFDDLRKQWEEAQSKIEELERQVDAIQELEHENAGLMDDIDNLRDELEDHHRTLIVKDERIGHLETQFQKERQRNLNAADAADAAAARAGSPADELPTPFSPLGESLQDELEASSDYDGSLYEPFEEPHELSPVTEIASITPVEAVSAPTLTLDVDEAASIAPFEPVSAPTLTLDVGEAASVAPFEPVSAPTLTLDVHEAASVAPIQTAVPAFSVHVDETASITPLERQITTTTSFTQTEAHELTTEIPQHAALDIAPVAPIEVTSVTTSTQTAAPKLTASIIDSASIDVPSIEALKTEREVTVTTATQTAISNPKITLTPMLVTHEEWPLAEYVPKRPTSSAGAQTTEIELAAPTPEKLGSFDRDFLHASTLLMLAHKAKEFGTFDRVPRLASILATVFAAFLTYMYLSQYIELQAWKTANGVGFRQGYGNMYNRGGAYGNGRYLFGLVPVAMDVGNSGWSEQLARTMSMAITSFENWAGITHSPLY</sequence>
<dbReference type="RefSeq" id="XP_040791697.1">
    <property type="nucleotide sequence ID" value="XM_040928308.1"/>
</dbReference>
<evidence type="ECO:0000313" key="3">
    <source>
        <dbReference type="EMBL" id="KAF1849134.1"/>
    </source>
</evidence>
<dbReference type="Proteomes" id="UP000800039">
    <property type="component" value="Unassembled WGS sequence"/>
</dbReference>
<feature type="region of interest" description="Disordered" evidence="2">
    <location>
        <begin position="188"/>
        <end position="246"/>
    </location>
</feature>
<dbReference type="AlphaFoldDB" id="A0A9P4GPD6"/>
<feature type="compositionally biased region" description="Low complexity" evidence="2">
    <location>
        <begin position="195"/>
        <end position="206"/>
    </location>
</feature>
<dbReference type="EMBL" id="ML976615">
    <property type="protein sequence ID" value="KAF1849134.1"/>
    <property type="molecule type" value="Genomic_DNA"/>
</dbReference>
<keyword evidence="4" id="KW-1185">Reference proteome</keyword>
<gene>
    <name evidence="3" type="ORF">K460DRAFT_279170</name>
</gene>
<evidence type="ECO:0000256" key="2">
    <source>
        <dbReference type="SAM" id="MobiDB-lite"/>
    </source>
</evidence>
<dbReference type="GeneID" id="63845561"/>
<comment type="caution">
    <text evidence="3">The sequence shown here is derived from an EMBL/GenBank/DDBJ whole genome shotgun (WGS) entry which is preliminary data.</text>
</comment>
<reference evidence="3" key="1">
    <citation type="submission" date="2020-01" db="EMBL/GenBank/DDBJ databases">
        <authorList>
            <consortium name="DOE Joint Genome Institute"/>
            <person name="Haridas S."/>
            <person name="Albert R."/>
            <person name="Binder M."/>
            <person name="Bloem J."/>
            <person name="Labutti K."/>
            <person name="Salamov A."/>
            <person name="Andreopoulos B."/>
            <person name="Baker S.E."/>
            <person name="Barry K."/>
            <person name="Bills G."/>
            <person name="Bluhm B.H."/>
            <person name="Cannon C."/>
            <person name="Castanera R."/>
            <person name="Culley D.E."/>
            <person name="Daum C."/>
            <person name="Ezra D."/>
            <person name="Gonzalez J.B."/>
            <person name="Henrissat B."/>
            <person name="Kuo A."/>
            <person name="Liang C."/>
            <person name="Lipzen A."/>
            <person name="Lutzoni F."/>
            <person name="Magnuson J."/>
            <person name="Mondo S."/>
            <person name="Nolan M."/>
            <person name="Ohm R."/>
            <person name="Pangilinan J."/>
            <person name="Park H.-J."/>
            <person name="Ramirez L."/>
            <person name="Alfaro M."/>
            <person name="Sun H."/>
            <person name="Tritt A."/>
            <person name="Yoshinaga Y."/>
            <person name="Zwiers L.-H."/>
            <person name="Turgeon B.G."/>
            <person name="Goodwin S.B."/>
            <person name="Spatafora J.W."/>
            <person name="Crous P.W."/>
            <person name="Grigoriev I.V."/>
        </authorList>
    </citation>
    <scope>NUCLEOTIDE SEQUENCE</scope>
    <source>
        <strain evidence="3">CBS 394.84</strain>
    </source>
</reference>
<protein>
    <submittedName>
        <fullName evidence="3">Uncharacterized protein</fullName>
    </submittedName>
</protein>
<proteinExistence type="predicted"/>
<accession>A0A9P4GPD6</accession>
<organism evidence="3 4">
    <name type="scientific">Cucurbitaria berberidis CBS 394.84</name>
    <dbReference type="NCBI Taxonomy" id="1168544"/>
    <lineage>
        <taxon>Eukaryota</taxon>
        <taxon>Fungi</taxon>
        <taxon>Dikarya</taxon>
        <taxon>Ascomycota</taxon>
        <taxon>Pezizomycotina</taxon>
        <taxon>Dothideomycetes</taxon>
        <taxon>Pleosporomycetidae</taxon>
        <taxon>Pleosporales</taxon>
        <taxon>Pleosporineae</taxon>
        <taxon>Cucurbitariaceae</taxon>
        <taxon>Cucurbitaria</taxon>
    </lineage>
</organism>
<evidence type="ECO:0000313" key="4">
    <source>
        <dbReference type="Proteomes" id="UP000800039"/>
    </source>
</evidence>
<feature type="coiled-coil region" evidence="1">
    <location>
        <begin position="7"/>
        <end position="170"/>
    </location>
</feature>
<dbReference type="OrthoDB" id="3788331at2759"/>